<sequence>MSNAKFAAVILKCVGSESRSIVRNKFLRITKPTKHIFLEELDDFVCISLPNRLCLHPFRARIHEGDKVLVTMFSTSCVWSHDIYGPYSQFFFLNSRSKWS</sequence>
<accession>A0A8D8U1L4</accession>
<protein>
    <submittedName>
        <fullName evidence="1">Uncharacterized protein</fullName>
    </submittedName>
</protein>
<name>A0A8D8U1L4_9HEMI</name>
<evidence type="ECO:0000313" key="1">
    <source>
        <dbReference type="EMBL" id="CAG6698875.1"/>
    </source>
</evidence>
<reference evidence="1" key="1">
    <citation type="submission" date="2021-05" db="EMBL/GenBank/DDBJ databases">
        <authorList>
            <person name="Alioto T."/>
            <person name="Alioto T."/>
            <person name="Gomez Garrido J."/>
        </authorList>
    </citation>
    <scope>NUCLEOTIDE SEQUENCE</scope>
</reference>
<organism evidence="1">
    <name type="scientific">Cacopsylla melanoneura</name>
    <dbReference type="NCBI Taxonomy" id="428564"/>
    <lineage>
        <taxon>Eukaryota</taxon>
        <taxon>Metazoa</taxon>
        <taxon>Ecdysozoa</taxon>
        <taxon>Arthropoda</taxon>
        <taxon>Hexapoda</taxon>
        <taxon>Insecta</taxon>
        <taxon>Pterygota</taxon>
        <taxon>Neoptera</taxon>
        <taxon>Paraneoptera</taxon>
        <taxon>Hemiptera</taxon>
        <taxon>Sternorrhyncha</taxon>
        <taxon>Psylloidea</taxon>
        <taxon>Psyllidae</taxon>
        <taxon>Psyllinae</taxon>
        <taxon>Cacopsylla</taxon>
    </lineage>
</organism>
<dbReference type="AlphaFoldDB" id="A0A8D8U1L4"/>
<dbReference type="EMBL" id="HBUF01338809">
    <property type="protein sequence ID" value="CAG6698875.1"/>
    <property type="molecule type" value="Transcribed_RNA"/>
</dbReference>
<proteinExistence type="predicted"/>